<keyword evidence="3" id="KW-1185">Reference proteome</keyword>
<feature type="region of interest" description="Disordered" evidence="1">
    <location>
        <begin position="47"/>
        <end position="67"/>
    </location>
</feature>
<evidence type="ECO:0000256" key="1">
    <source>
        <dbReference type="SAM" id="MobiDB-lite"/>
    </source>
</evidence>
<proteinExistence type="predicted"/>
<evidence type="ECO:0000313" key="3">
    <source>
        <dbReference type="Proteomes" id="UP000276834"/>
    </source>
</evidence>
<sequence>EDEEGVYGFLCPRSSKCSPEYEPVYELVHDKSLLSLWGSFPRRTRRHQSKFISPPEGPAEHSGDAAGHNKFFSSSEVLAFDEHSRTNKTEQVGLLRADLGRAHNVLDCKEDEVNAFSVSPGEMKTSWTPGPNDISVPL</sequence>
<organism evidence="2 3">
    <name type="scientific">Chloebia gouldiae</name>
    <name type="common">Gouldian finch</name>
    <name type="synonym">Erythrura gouldiae</name>
    <dbReference type="NCBI Taxonomy" id="44316"/>
    <lineage>
        <taxon>Eukaryota</taxon>
        <taxon>Metazoa</taxon>
        <taxon>Chordata</taxon>
        <taxon>Craniata</taxon>
        <taxon>Vertebrata</taxon>
        <taxon>Euteleostomi</taxon>
        <taxon>Archelosauria</taxon>
        <taxon>Archosauria</taxon>
        <taxon>Dinosauria</taxon>
        <taxon>Saurischia</taxon>
        <taxon>Theropoda</taxon>
        <taxon>Coelurosauria</taxon>
        <taxon>Aves</taxon>
        <taxon>Neognathae</taxon>
        <taxon>Neoaves</taxon>
        <taxon>Telluraves</taxon>
        <taxon>Australaves</taxon>
        <taxon>Passeriformes</taxon>
        <taxon>Passeroidea</taxon>
        <taxon>Passeridae</taxon>
        <taxon>Chloebia</taxon>
    </lineage>
</organism>
<dbReference type="EMBL" id="QUSF01000018">
    <property type="protein sequence ID" value="RLW02512.1"/>
    <property type="molecule type" value="Genomic_DNA"/>
</dbReference>
<accession>A0A3L8SIE4</accession>
<reference evidence="2 3" key="1">
    <citation type="journal article" date="2018" name="Proc. R. Soc. B">
        <title>A non-coding region near Follistatin controls head colour polymorphism in the Gouldian finch.</title>
        <authorList>
            <person name="Toomey M.B."/>
            <person name="Marques C.I."/>
            <person name="Andrade P."/>
            <person name="Araujo P.M."/>
            <person name="Sabatino S."/>
            <person name="Gazda M.A."/>
            <person name="Afonso S."/>
            <person name="Lopes R.J."/>
            <person name="Corbo J.C."/>
            <person name="Carneiro M."/>
        </authorList>
    </citation>
    <scope>NUCLEOTIDE SEQUENCE [LARGE SCALE GENOMIC DNA]</scope>
    <source>
        <strain evidence="2">Red01</strain>
        <tissue evidence="2">Muscle</tissue>
    </source>
</reference>
<protein>
    <submittedName>
        <fullName evidence="2">Uncharacterized protein</fullName>
    </submittedName>
</protein>
<dbReference type="AlphaFoldDB" id="A0A3L8SIE4"/>
<evidence type="ECO:0000313" key="2">
    <source>
        <dbReference type="EMBL" id="RLW02512.1"/>
    </source>
</evidence>
<gene>
    <name evidence="2" type="ORF">DV515_00007183</name>
</gene>
<feature type="region of interest" description="Disordered" evidence="1">
    <location>
        <begin position="118"/>
        <end position="138"/>
    </location>
</feature>
<dbReference type="Proteomes" id="UP000276834">
    <property type="component" value="Unassembled WGS sequence"/>
</dbReference>
<name>A0A3L8SIE4_CHLGU</name>
<comment type="caution">
    <text evidence="2">The sequence shown here is derived from an EMBL/GenBank/DDBJ whole genome shotgun (WGS) entry which is preliminary data.</text>
</comment>
<feature type="non-terminal residue" evidence="2">
    <location>
        <position position="1"/>
    </location>
</feature>